<organism evidence="13 14">
    <name type="scientific">Commensalibacter communis</name>
    <dbReference type="NCBI Taxonomy" id="2972786"/>
    <lineage>
        <taxon>Bacteria</taxon>
        <taxon>Pseudomonadati</taxon>
        <taxon>Pseudomonadota</taxon>
        <taxon>Alphaproteobacteria</taxon>
        <taxon>Acetobacterales</taxon>
        <taxon>Acetobacteraceae</taxon>
    </lineage>
</organism>
<dbReference type="GO" id="GO:0009146">
    <property type="term" value="P:purine nucleoside triphosphate catabolic process"/>
    <property type="evidence" value="ECO:0007669"/>
    <property type="project" value="UniProtKB-UniRule"/>
</dbReference>
<dbReference type="NCBIfam" id="TIGR00042">
    <property type="entry name" value="RdgB/HAM1 family non-canonical purine NTP pyrophosphatase"/>
    <property type="match status" value="1"/>
</dbReference>
<evidence type="ECO:0000256" key="4">
    <source>
        <dbReference type="ARBA" id="ARBA00022741"/>
    </source>
</evidence>
<comment type="subunit">
    <text evidence="2 10">Homodimer.</text>
</comment>
<evidence type="ECO:0000313" key="15">
    <source>
        <dbReference type="Proteomes" id="UP001154259"/>
    </source>
</evidence>
<comment type="catalytic activity">
    <reaction evidence="10">
        <text>ITP + H2O = IMP + diphosphate + H(+)</text>
        <dbReference type="Rhea" id="RHEA:29399"/>
        <dbReference type="ChEBI" id="CHEBI:15377"/>
        <dbReference type="ChEBI" id="CHEBI:15378"/>
        <dbReference type="ChEBI" id="CHEBI:33019"/>
        <dbReference type="ChEBI" id="CHEBI:58053"/>
        <dbReference type="ChEBI" id="CHEBI:61402"/>
        <dbReference type="EC" id="3.6.1.66"/>
    </reaction>
</comment>
<dbReference type="SUPFAM" id="SSF52972">
    <property type="entry name" value="ITPase-like"/>
    <property type="match status" value="1"/>
</dbReference>
<feature type="binding site" evidence="10">
    <location>
        <position position="199"/>
    </location>
    <ligand>
        <name>substrate</name>
    </ligand>
</feature>
<dbReference type="Proteomes" id="UP001154259">
    <property type="component" value="Unassembled WGS sequence"/>
</dbReference>
<dbReference type="Gene3D" id="3.90.950.10">
    <property type="match status" value="1"/>
</dbReference>
<dbReference type="FunFam" id="3.90.950.10:FF:000001">
    <property type="entry name" value="dITP/XTP pyrophosphatase"/>
    <property type="match status" value="1"/>
</dbReference>
<dbReference type="CDD" id="cd00515">
    <property type="entry name" value="HAM1"/>
    <property type="match status" value="1"/>
</dbReference>
<comment type="catalytic activity">
    <reaction evidence="8 10">
        <text>dITP + H2O = dIMP + diphosphate + H(+)</text>
        <dbReference type="Rhea" id="RHEA:28342"/>
        <dbReference type="ChEBI" id="CHEBI:15377"/>
        <dbReference type="ChEBI" id="CHEBI:15378"/>
        <dbReference type="ChEBI" id="CHEBI:33019"/>
        <dbReference type="ChEBI" id="CHEBI:61194"/>
        <dbReference type="ChEBI" id="CHEBI:61382"/>
        <dbReference type="EC" id="3.6.1.66"/>
    </reaction>
</comment>
<keyword evidence="15" id="KW-1185">Reference proteome</keyword>
<keyword evidence="4 10" id="KW-0547">Nucleotide-binding</keyword>
<feature type="binding site" evidence="10">
    <location>
        <begin position="204"/>
        <end position="205"/>
    </location>
    <ligand>
        <name>substrate</name>
    </ligand>
</feature>
<dbReference type="GO" id="GO:0046872">
    <property type="term" value="F:metal ion binding"/>
    <property type="evidence" value="ECO:0007669"/>
    <property type="project" value="UniProtKB-KW"/>
</dbReference>
<proteinExistence type="inferred from homology"/>
<dbReference type="GO" id="GO:0000166">
    <property type="term" value="F:nucleotide binding"/>
    <property type="evidence" value="ECO:0007669"/>
    <property type="project" value="UniProtKB-KW"/>
</dbReference>
<evidence type="ECO:0000256" key="1">
    <source>
        <dbReference type="ARBA" id="ARBA00008023"/>
    </source>
</evidence>
<dbReference type="GO" id="GO:0005829">
    <property type="term" value="C:cytosol"/>
    <property type="evidence" value="ECO:0007669"/>
    <property type="project" value="TreeGrafter"/>
</dbReference>
<keyword evidence="7 10" id="KW-0546">Nucleotide metabolism</keyword>
<evidence type="ECO:0000256" key="2">
    <source>
        <dbReference type="ARBA" id="ARBA00011738"/>
    </source>
</evidence>
<comment type="function">
    <text evidence="10">Pyrophosphatase that catalyzes the hydrolysis of nucleoside triphosphates to their monophosphate derivatives, with a high preference for the non-canonical purine nucleotides XTP (xanthosine triphosphate), dITP (deoxyinosine triphosphate) and ITP. Seems to function as a house-cleaning enzyme that removes non-canonical purine nucleotides from the nucleotide pool, thus preventing their incorporation into DNA/RNA and avoiding chromosomal lesions.</text>
</comment>
<dbReference type="InterPro" id="IPR002637">
    <property type="entry name" value="RdgB/HAM1"/>
</dbReference>
<evidence type="ECO:0000256" key="8">
    <source>
        <dbReference type="ARBA" id="ARBA00051875"/>
    </source>
</evidence>
<feature type="binding site" evidence="10">
    <location>
        <position position="66"/>
    </location>
    <ligand>
        <name>Mg(2+)</name>
        <dbReference type="ChEBI" id="CHEBI:18420"/>
    </ligand>
</feature>
<evidence type="ECO:0000256" key="6">
    <source>
        <dbReference type="ARBA" id="ARBA00022842"/>
    </source>
</evidence>
<dbReference type="InterPro" id="IPR029001">
    <property type="entry name" value="ITPase-like_fam"/>
</dbReference>
<comment type="cofactor">
    <cofactor evidence="10">
        <name>Mg(2+)</name>
        <dbReference type="ChEBI" id="CHEBI:18420"/>
    </cofactor>
    <text evidence="10">Binds 1 Mg(2+) ion per subunit.</text>
</comment>
<protein>
    <recommendedName>
        <fullName evidence="10">dITP/XTP pyrophosphatase</fullName>
        <ecNumber evidence="10">3.6.1.66</ecNumber>
    </recommendedName>
    <alternativeName>
        <fullName evidence="10">Non-canonical purine NTP pyrophosphatase</fullName>
    </alternativeName>
    <alternativeName>
        <fullName evidence="10">Non-standard purine NTP pyrophosphatase</fullName>
    </alternativeName>
    <alternativeName>
        <fullName evidence="10">Nucleoside-triphosphate diphosphatase</fullName>
    </alternativeName>
    <alternativeName>
        <fullName evidence="10">Nucleoside-triphosphate pyrophosphatase</fullName>
        <shortName evidence="10">NTPase</shortName>
    </alternativeName>
</protein>
<feature type="binding site" evidence="10">
    <location>
        <begin position="176"/>
        <end position="179"/>
    </location>
    <ligand>
        <name>substrate</name>
    </ligand>
</feature>
<dbReference type="EMBL" id="CAMXCS010000004">
    <property type="protein sequence ID" value="CAI3951389.1"/>
    <property type="molecule type" value="Genomic_DNA"/>
</dbReference>
<dbReference type="EC" id="3.6.1.66" evidence="10"/>
<keyword evidence="6 10" id="KW-0460">Magnesium</keyword>
<dbReference type="GO" id="GO:0009117">
    <property type="term" value="P:nucleotide metabolic process"/>
    <property type="evidence" value="ECO:0007669"/>
    <property type="project" value="UniProtKB-KW"/>
</dbReference>
<comment type="catalytic activity">
    <reaction evidence="9 10">
        <text>XTP + H2O = XMP + diphosphate + H(+)</text>
        <dbReference type="Rhea" id="RHEA:28610"/>
        <dbReference type="ChEBI" id="CHEBI:15377"/>
        <dbReference type="ChEBI" id="CHEBI:15378"/>
        <dbReference type="ChEBI" id="CHEBI:33019"/>
        <dbReference type="ChEBI" id="CHEBI:57464"/>
        <dbReference type="ChEBI" id="CHEBI:61314"/>
        <dbReference type="EC" id="3.6.1.66"/>
    </reaction>
</comment>
<dbReference type="PANTHER" id="PTHR11067">
    <property type="entry name" value="INOSINE TRIPHOSPHATE PYROPHOSPHATASE/HAM1 PROTEIN"/>
    <property type="match status" value="1"/>
</dbReference>
<feature type="active site" description="Proton acceptor" evidence="10">
    <location>
        <position position="95"/>
    </location>
</feature>
<evidence type="ECO:0000256" key="10">
    <source>
        <dbReference type="HAMAP-Rule" id="MF_01405"/>
    </source>
</evidence>
<evidence type="ECO:0000256" key="5">
    <source>
        <dbReference type="ARBA" id="ARBA00022801"/>
    </source>
</evidence>
<dbReference type="PANTHER" id="PTHR11067:SF9">
    <property type="entry name" value="INOSINE TRIPHOSPHATE PYROPHOSPHATASE"/>
    <property type="match status" value="1"/>
</dbReference>
<name>A0A9W4TQ27_9PROT</name>
<dbReference type="AlphaFoldDB" id="A0A9W4TQ27"/>
<dbReference type="Proteomes" id="UP001154255">
    <property type="component" value="Unassembled WGS sequence"/>
</dbReference>
<dbReference type="GO" id="GO:0017111">
    <property type="term" value="F:ribonucleoside triphosphate phosphatase activity"/>
    <property type="evidence" value="ECO:0007669"/>
    <property type="project" value="InterPro"/>
</dbReference>
<comment type="similarity">
    <text evidence="1 10 11">Belongs to the HAM1 NTPase family.</text>
</comment>
<evidence type="ECO:0000256" key="11">
    <source>
        <dbReference type="RuleBase" id="RU003781"/>
    </source>
</evidence>
<evidence type="ECO:0000256" key="3">
    <source>
        <dbReference type="ARBA" id="ARBA00022723"/>
    </source>
</evidence>
<dbReference type="GO" id="GO:0035870">
    <property type="term" value="F:dITP diphosphatase activity"/>
    <property type="evidence" value="ECO:0007669"/>
    <property type="project" value="UniProtKB-UniRule"/>
</dbReference>
<reference evidence="13" key="1">
    <citation type="submission" date="2022-10" db="EMBL/GenBank/DDBJ databases">
        <authorList>
            <person name="Botero Cardona J."/>
        </authorList>
    </citation>
    <scope>NUCLEOTIDE SEQUENCE</scope>
    <source>
        <strain evidence="13">LMG 31819</strain>
        <strain evidence="12">R-53529</strain>
    </source>
</reference>
<feature type="binding site" evidence="10">
    <location>
        <position position="95"/>
    </location>
    <ligand>
        <name>Mg(2+)</name>
        <dbReference type="ChEBI" id="CHEBI:18420"/>
    </ligand>
</feature>
<feature type="binding site" evidence="10">
    <location>
        <position position="96"/>
    </location>
    <ligand>
        <name>substrate</name>
    </ligand>
</feature>
<keyword evidence="5 10" id="KW-0378">Hydrolase</keyword>
<evidence type="ECO:0000313" key="13">
    <source>
        <dbReference type="EMBL" id="CAI3951610.1"/>
    </source>
</evidence>
<sequence length="217" mass="24202">MLKQSSLFYLYNKEDIFMTIYRKLEHGSQLVVATHNSGKAQEISSLLAPFQIKTYSAGALNLPEPEENGSSFHENARIKALAATQGAKLPSLADDSGFCINALNGDPGIFSARWAGPNKDYAMAMRTMYDKLQPFSDHSCYFISVLCLAFPDGYHCEFEGRIEGNFVWPARGQNGHGYDPIFQPKGFSVTFAEMSEGEKNKVSHRGLAFQQFIKNCF</sequence>
<dbReference type="GO" id="GO:0036222">
    <property type="term" value="F:XTP diphosphatase activity"/>
    <property type="evidence" value="ECO:0007669"/>
    <property type="project" value="UniProtKB-UniRule"/>
</dbReference>
<dbReference type="HAMAP" id="MF_01405">
    <property type="entry name" value="Non_canon_purine_NTPase"/>
    <property type="match status" value="1"/>
</dbReference>
<gene>
    <name evidence="12" type="ORF">R53529_LOCUS1726</name>
    <name evidence="13" type="ORF">R53530_LOCUS1860</name>
</gene>
<keyword evidence="3 10" id="KW-0479">Metal-binding</keyword>
<feature type="binding site" evidence="10">
    <location>
        <begin position="34"/>
        <end position="39"/>
    </location>
    <ligand>
        <name>substrate</name>
    </ligand>
</feature>
<dbReference type="InterPro" id="IPR020922">
    <property type="entry name" value="dITP/XTP_pyrophosphatase"/>
</dbReference>
<evidence type="ECO:0000313" key="14">
    <source>
        <dbReference type="Proteomes" id="UP001154255"/>
    </source>
</evidence>
<evidence type="ECO:0000313" key="12">
    <source>
        <dbReference type="EMBL" id="CAI3951389.1"/>
    </source>
</evidence>
<dbReference type="GO" id="GO:0036220">
    <property type="term" value="F:ITP diphosphatase activity"/>
    <property type="evidence" value="ECO:0007669"/>
    <property type="project" value="UniProtKB-UniRule"/>
</dbReference>
<comment type="caution">
    <text evidence="13">The sequence shown here is derived from an EMBL/GenBank/DDBJ whole genome shotgun (WGS) entry which is preliminary data.</text>
</comment>
<accession>A0A9W4TQ27</accession>
<evidence type="ECO:0000256" key="7">
    <source>
        <dbReference type="ARBA" id="ARBA00023080"/>
    </source>
</evidence>
<evidence type="ECO:0000256" key="9">
    <source>
        <dbReference type="ARBA" id="ARBA00052017"/>
    </source>
</evidence>
<dbReference type="Pfam" id="PF01725">
    <property type="entry name" value="Ham1p_like"/>
    <property type="match status" value="1"/>
</dbReference>
<dbReference type="EMBL" id="CAMXCM010000006">
    <property type="protein sequence ID" value="CAI3951610.1"/>
    <property type="molecule type" value="Genomic_DNA"/>
</dbReference>